<comment type="caution">
    <text evidence="2">The sequence shown here is derived from an EMBL/GenBank/DDBJ whole genome shotgun (WGS) entry which is preliminary data.</text>
</comment>
<dbReference type="PANTHER" id="PTHR12993:SF11">
    <property type="entry name" value="N-ACETYLGLUCOSAMINYL-PHOSPHATIDYLINOSITOL DE-N-ACETYLASE"/>
    <property type="match status" value="1"/>
</dbReference>
<sequence length="420" mass="44695">MTGVDRPDETVGAAPAALTLTSTTSSVSALPAMTGLTGLTGVTGSTGGSADDDLPVGVERRLSAPPPLALLLGRPRSETVRAALDRHGCACTDLRTVDVLAGVSELPAFHVLFVGADAVTDDEGVRLVRELHAVSPNARVLLLAGPDDLSPPLLVVAMRAGISDVVDPDDAMALDATIGKVLRQASARADRVLAIGAHPDDVEIGCGGTLLDHRRRGDTVSVFTLSHGAVGGDQQDRMLEAAAAAATMGAELMLADLPDTRLDGGVDTIRLLEAVVRLVDPTIIYTHSRHDQHQDHRSVHTAVISASRRVPQVFAFQSPSATNEFAPTKYVAIDDVVVRKVDLLRLFDSQRDRSYLEPEMVIAAARYWARSLAPRARYAEPFEIVRSLTRPLQRAVSQVVDESRPTAPVLDLHQRTAVDA</sequence>
<dbReference type="Proteomes" id="UP000590811">
    <property type="component" value="Unassembled WGS sequence"/>
</dbReference>
<dbReference type="Pfam" id="PF02585">
    <property type="entry name" value="PIG-L"/>
    <property type="match status" value="1"/>
</dbReference>
<evidence type="ECO:0000313" key="2">
    <source>
        <dbReference type="EMBL" id="MBB2987361.1"/>
    </source>
</evidence>
<name>A0A839Q3Z4_9MICO</name>
<dbReference type="GO" id="GO:0016137">
    <property type="term" value="P:glycoside metabolic process"/>
    <property type="evidence" value="ECO:0007669"/>
    <property type="project" value="UniProtKB-ARBA"/>
</dbReference>
<accession>A0A839Q3Z4</accession>
<evidence type="ECO:0000256" key="1">
    <source>
        <dbReference type="ARBA" id="ARBA00022833"/>
    </source>
</evidence>
<organism evidence="2 3">
    <name type="scientific">Terracoccus luteus</name>
    <dbReference type="NCBI Taxonomy" id="53356"/>
    <lineage>
        <taxon>Bacteria</taxon>
        <taxon>Bacillati</taxon>
        <taxon>Actinomycetota</taxon>
        <taxon>Actinomycetes</taxon>
        <taxon>Micrococcales</taxon>
        <taxon>Intrasporangiaceae</taxon>
        <taxon>Terracoccus</taxon>
    </lineage>
</organism>
<dbReference type="SUPFAM" id="SSF102588">
    <property type="entry name" value="LmbE-like"/>
    <property type="match status" value="1"/>
</dbReference>
<reference evidence="2 3" key="1">
    <citation type="submission" date="2020-08" db="EMBL/GenBank/DDBJ databases">
        <title>Genomic Encyclopedia of Type Strains, Phase IV (KMG-V): Genome sequencing to study the core and pangenomes of soil and plant-associated prokaryotes.</title>
        <authorList>
            <person name="Whitman W."/>
        </authorList>
    </citation>
    <scope>NUCLEOTIDE SEQUENCE [LARGE SCALE GENOMIC DNA]</scope>
    <source>
        <strain evidence="2 3">B3ACCR2</strain>
    </source>
</reference>
<dbReference type="EMBL" id="JACHVT010000005">
    <property type="protein sequence ID" value="MBB2987361.1"/>
    <property type="molecule type" value="Genomic_DNA"/>
</dbReference>
<dbReference type="AlphaFoldDB" id="A0A839Q3Z4"/>
<gene>
    <name evidence="2" type="ORF">FHW14_002544</name>
</gene>
<dbReference type="GO" id="GO:0016811">
    <property type="term" value="F:hydrolase activity, acting on carbon-nitrogen (but not peptide) bonds, in linear amides"/>
    <property type="evidence" value="ECO:0007669"/>
    <property type="project" value="TreeGrafter"/>
</dbReference>
<dbReference type="PANTHER" id="PTHR12993">
    <property type="entry name" value="N-ACETYLGLUCOSAMINYL-PHOSPHATIDYLINOSITOL DE-N-ACETYLASE-RELATED"/>
    <property type="match status" value="1"/>
</dbReference>
<dbReference type="InterPro" id="IPR003737">
    <property type="entry name" value="GlcNAc_PI_deacetylase-related"/>
</dbReference>
<protein>
    <submittedName>
        <fullName evidence="2">LmbE family N-acetylglucosaminyl deacetylase</fullName>
    </submittedName>
</protein>
<proteinExistence type="predicted"/>
<dbReference type="RefSeq" id="WP_184510540.1">
    <property type="nucleotide sequence ID" value="NZ_JACHVT010000005.1"/>
</dbReference>
<dbReference type="Gene3D" id="3.40.50.10320">
    <property type="entry name" value="LmbE-like"/>
    <property type="match status" value="1"/>
</dbReference>
<dbReference type="InterPro" id="IPR024078">
    <property type="entry name" value="LmbE-like_dom_sf"/>
</dbReference>
<keyword evidence="1" id="KW-0862">Zinc</keyword>
<evidence type="ECO:0000313" key="3">
    <source>
        <dbReference type="Proteomes" id="UP000590811"/>
    </source>
</evidence>